<dbReference type="OrthoDB" id="8194222at2759"/>
<organism evidence="2 3">
    <name type="scientific">Araneus ventricosus</name>
    <name type="common">Orbweaver spider</name>
    <name type="synonym">Epeira ventricosa</name>
    <dbReference type="NCBI Taxonomy" id="182803"/>
    <lineage>
        <taxon>Eukaryota</taxon>
        <taxon>Metazoa</taxon>
        <taxon>Ecdysozoa</taxon>
        <taxon>Arthropoda</taxon>
        <taxon>Chelicerata</taxon>
        <taxon>Arachnida</taxon>
        <taxon>Araneae</taxon>
        <taxon>Araneomorphae</taxon>
        <taxon>Entelegynae</taxon>
        <taxon>Araneoidea</taxon>
        <taxon>Araneidae</taxon>
        <taxon>Araneus</taxon>
    </lineage>
</organism>
<name>A0A4Y2P9R2_ARAVE</name>
<evidence type="ECO:0000313" key="2">
    <source>
        <dbReference type="EMBL" id="GBN47180.1"/>
    </source>
</evidence>
<gene>
    <name evidence="2" type="ORF">AVEN_75225_1</name>
</gene>
<evidence type="ECO:0000256" key="1">
    <source>
        <dbReference type="SAM" id="Coils"/>
    </source>
</evidence>
<dbReference type="Proteomes" id="UP000499080">
    <property type="component" value="Unassembled WGS sequence"/>
</dbReference>
<keyword evidence="1" id="KW-0175">Coiled coil</keyword>
<protein>
    <submittedName>
        <fullName evidence="2">Uncharacterized protein</fullName>
    </submittedName>
</protein>
<proteinExistence type="predicted"/>
<feature type="coiled-coil region" evidence="1">
    <location>
        <begin position="7"/>
        <end position="34"/>
    </location>
</feature>
<keyword evidence="3" id="KW-1185">Reference proteome</keyword>
<accession>A0A4Y2P9R2</accession>
<reference evidence="2 3" key="1">
    <citation type="journal article" date="2019" name="Sci. Rep.">
        <title>Orb-weaving spider Araneus ventricosus genome elucidates the spidroin gene catalogue.</title>
        <authorList>
            <person name="Kono N."/>
            <person name="Nakamura H."/>
            <person name="Ohtoshi R."/>
            <person name="Moran D.A.P."/>
            <person name="Shinohara A."/>
            <person name="Yoshida Y."/>
            <person name="Fujiwara M."/>
            <person name="Mori M."/>
            <person name="Tomita M."/>
            <person name="Arakawa K."/>
        </authorList>
    </citation>
    <scope>NUCLEOTIDE SEQUENCE [LARGE SCALE GENOMIC DNA]</scope>
</reference>
<sequence length="92" mass="10478">MTSYSPFKNLLEENEKEKVELEEAKANRALKNNKNFDKTEKGKTLKVKKKLILNSIENPVPSTSSANNEGTIFTGCEKTYDEDWMQCGLCKD</sequence>
<evidence type="ECO:0000313" key="3">
    <source>
        <dbReference type="Proteomes" id="UP000499080"/>
    </source>
</evidence>
<dbReference type="EMBL" id="BGPR01010631">
    <property type="protein sequence ID" value="GBN47180.1"/>
    <property type="molecule type" value="Genomic_DNA"/>
</dbReference>
<comment type="caution">
    <text evidence="2">The sequence shown here is derived from an EMBL/GenBank/DDBJ whole genome shotgun (WGS) entry which is preliminary data.</text>
</comment>
<dbReference type="AlphaFoldDB" id="A0A4Y2P9R2"/>